<gene>
    <name evidence="1" type="ORF">KIL84_002511</name>
</gene>
<dbReference type="EMBL" id="JAHDVG010000480">
    <property type="protein sequence ID" value="KAH1174367.1"/>
    <property type="molecule type" value="Genomic_DNA"/>
</dbReference>
<protein>
    <submittedName>
        <fullName evidence="1">Uncharacterized protein</fullName>
    </submittedName>
</protein>
<evidence type="ECO:0000313" key="1">
    <source>
        <dbReference type="EMBL" id="KAH1174367.1"/>
    </source>
</evidence>
<reference evidence="1" key="1">
    <citation type="submission" date="2021-09" db="EMBL/GenBank/DDBJ databases">
        <title>The genome of Mauremys mutica provides insights into the evolution of semi-aquatic lifestyle.</title>
        <authorList>
            <person name="Gong S."/>
            <person name="Gao Y."/>
        </authorList>
    </citation>
    <scope>NUCLEOTIDE SEQUENCE</scope>
    <source>
        <strain evidence="1">MM-2020</strain>
        <tissue evidence="1">Muscle</tissue>
    </source>
</reference>
<dbReference type="Proteomes" id="UP000827986">
    <property type="component" value="Unassembled WGS sequence"/>
</dbReference>
<comment type="caution">
    <text evidence="1">The sequence shown here is derived from an EMBL/GenBank/DDBJ whole genome shotgun (WGS) entry which is preliminary data.</text>
</comment>
<sequence length="109" mass="11495">MPGCATGDGTVKAGGGCVCETIDPAAKAAPGLRALCQHLTETSQCVILEVVNKQHILPRYLPANAAHCVLARCPGTLGAITRAWHLFFTWKMTGHSAGIAPASHFSWAW</sequence>
<name>A0A9D3X6H0_9SAUR</name>
<organism evidence="1 2">
    <name type="scientific">Mauremys mutica</name>
    <name type="common">yellowpond turtle</name>
    <dbReference type="NCBI Taxonomy" id="74926"/>
    <lineage>
        <taxon>Eukaryota</taxon>
        <taxon>Metazoa</taxon>
        <taxon>Chordata</taxon>
        <taxon>Craniata</taxon>
        <taxon>Vertebrata</taxon>
        <taxon>Euteleostomi</taxon>
        <taxon>Archelosauria</taxon>
        <taxon>Testudinata</taxon>
        <taxon>Testudines</taxon>
        <taxon>Cryptodira</taxon>
        <taxon>Durocryptodira</taxon>
        <taxon>Testudinoidea</taxon>
        <taxon>Geoemydidae</taxon>
        <taxon>Geoemydinae</taxon>
        <taxon>Mauremys</taxon>
    </lineage>
</organism>
<proteinExistence type="predicted"/>
<keyword evidence="2" id="KW-1185">Reference proteome</keyword>
<accession>A0A9D3X6H0</accession>
<evidence type="ECO:0000313" key="2">
    <source>
        <dbReference type="Proteomes" id="UP000827986"/>
    </source>
</evidence>
<dbReference type="AlphaFoldDB" id="A0A9D3X6H0"/>